<dbReference type="AlphaFoldDB" id="A6F4B8"/>
<dbReference type="NCBIfam" id="TIGR03976">
    <property type="entry name" value="chp_LLNDYxLRE"/>
    <property type="match status" value="1"/>
</dbReference>
<evidence type="ECO:0000313" key="2">
    <source>
        <dbReference type="Proteomes" id="UP000005856"/>
    </source>
</evidence>
<name>A6F4B8_9GAMM</name>
<dbReference type="Proteomes" id="UP000005856">
    <property type="component" value="Unassembled WGS sequence"/>
</dbReference>
<evidence type="ECO:0000313" key="1">
    <source>
        <dbReference type="EMBL" id="EDM46411.1"/>
    </source>
</evidence>
<accession>A6F4B8</accession>
<dbReference type="eggNOG" id="ENOG50330UG">
    <property type="taxonomic scope" value="Bacteria"/>
</dbReference>
<dbReference type="OrthoDB" id="6460093at2"/>
<proteinExistence type="predicted"/>
<sequence length="92" mass="10813">MLMRLKKADYSEWVVRNALYWLSPTSSWILEEEKDAWLVQLEINSFEVSAELNRLLNDYILREQIMAKTQHVRESIAGEVLKAVNARLSEEC</sequence>
<dbReference type="RefSeq" id="WP_007155102.1">
    <property type="nucleotide sequence ID" value="NZ_ABCP01000041.1"/>
</dbReference>
<gene>
    <name evidence="1" type="ORF">MDG893_13149</name>
</gene>
<organism evidence="1 2">
    <name type="scientific">Marinobacter algicola DG893</name>
    <dbReference type="NCBI Taxonomy" id="443152"/>
    <lineage>
        <taxon>Bacteria</taxon>
        <taxon>Pseudomonadati</taxon>
        <taxon>Pseudomonadota</taxon>
        <taxon>Gammaproteobacteria</taxon>
        <taxon>Pseudomonadales</taxon>
        <taxon>Marinobacteraceae</taxon>
        <taxon>Marinobacter</taxon>
    </lineage>
</organism>
<dbReference type="STRING" id="443152.MDG893_13149"/>
<evidence type="ECO:0008006" key="3">
    <source>
        <dbReference type="Google" id="ProtNLM"/>
    </source>
</evidence>
<dbReference type="EMBL" id="ABCP01000041">
    <property type="protein sequence ID" value="EDM46411.1"/>
    <property type="molecule type" value="Genomic_DNA"/>
</dbReference>
<keyword evidence="2" id="KW-1185">Reference proteome</keyword>
<dbReference type="InterPro" id="IPR023974">
    <property type="entry name" value="HxsD"/>
</dbReference>
<reference evidence="1 2" key="1">
    <citation type="submission" date="2007-06" db="EMBL/GenBank/DDBJ databases">
        <authorList>
            <person name="Green D."/>
            <person name="Ferriera S."/>
            <person name="Johnson J."/>
            <person name="Kravitz S."/>
            <person name="Beeson K."/>
            <person name="Sutton G."/>
            <person name="Rogers Y.-H."/>
            <person name="Friedman R."/>
            <person name="Frazier M."/>
            <person name="Venter J.C."/>
        </authorList>
    </citation>
    <scope>NUCLEOTIDE SEQUENCE [LARGE SCALE GENOMIC DNA]</scope>
    <source>
        <strain evidence="1 2">DG893</strain>
    </source>
</reference>
<comment type="caution">
    <text evidence="1">The sequence shown here is derived from an EMBL/GenBank/DDBJ whole genome shotgun (WGS) entry which is preliminary data.</text>
</comment>
<protein>
    <recommendedName>
        <fullName evidence="3">His-Xaa-Ser system protein HxsD</fullName>
    </recommendedName>
</protein>